<dbReference type="GO" id="GO:0016787">
    <property type="term" value="F:hydrolase activity"/>
    <property type="evidence" value="ECO:0007669"/>
    <property type="project" value="UniProtKB-KW"/>
</dbReference>
<gene>
    <name evidence="3" type="ORF">ACFQBQ_14155</name>
</gene>
<reference evidence="4" key="1">
    <citation type="journal article" date="2019" name="Int. J. Syst. Evol. Microbiol.">
        <title>The Global Catalogue of Microorganisms (GCM) 10K type strain sequencing project: providing services to taxonomists for standard genome sequencing and annotation.</title>
        <authorList>
            <consortium name="The Broad Institute Genomics Platform"/>
            <consortium name="The Broad Institute Genome Sequencing Center for Infectious Disease"/>
            <person name="Wu L."/>
            <person name="Ma J."/>
        </authorList>
    </citation>
    <scope>NUCLEOTIDE SEQUENCE [LARGE SCALE GENOMIC DNA]</scope>
    <source>
        <strain evidence="4">CGMCC 1.16026</strain>
    </source>
</reference>
<proteinExistence type="predicted"/>
<accession>A0ABW1ZCW9</accession>
<keyword evidence="4" id="KW-1185">Reference proteome</keyword>
<evidence type="ECO:0000313" key="3">
    <source>
        <dbReference type="EMBL" id="MFC6646708.1"/>
    </source>
</evidence>
<dbReference type="EMBL" id="JBHSWI010000001">
    <property type="protein sequence ID" value="MFC6646708.1"/>
    <property type="molecule type" value="Genomic_DNA"/>
</dbReference>
<evidence type="ECO:0000313" key="4">
    <source>
        <dbReference type="Proteomes" id="UP001596391"/>
    </source>
</evidence>
<feature type="region of interest" description="Disordered" evidence="1">
    <location>
        <begin position="399"/>
        <end position="438"/>
    </location>
</feature>
<dbReference type="Proteomes" id="UP001596391">
    <property type="component" value="Unassembled WGS sequence"/>
</dbReference>
<dbReference type="Gene3D" id="3.40.50.1820">
    <property type="entry name" value="alpha/beta hydrolase"/>
    <property type="match status" value="1"/>
</dbReference>
<comment type="caution">
    <text evidence="3">The sequence shown here is derived from an EMBL/GenBank/DDBJ whole genome shotgun (WGS) entry which is preliminary data.</text>
</comment>
<sequence length="438" mass="48204">MRSYLRALKRCAALPLVATLFCLPAAHAAGGGKSSSELRPSSTDTLRGPLGLTEVGVLTGAPYRIDIPADWNGSLVVFYHGYSMTNVTFHIAERLGGQQAPFLERHYAVIQSGYSQPGWALPQAYPETEALRRYFVKRYGQPKETYVSGGSMGGALTMVTLELNPKPYMGGLDLCGAVGPTYVSFDRRFAMRAAFDFYFPNVMPSLLNVPDDYIANNAERDKVMAALKKDPKSAEIMRHLLTVHTDTGVASNIAYFTYVVADMIRRSGGNPFDNRNYIYTGTTPGDSHMDYALNDGVKRYAAEPKAREYLLRHYTPSGRLTKPMLAVHTVYDPIIPASTLMLYNQQVELEGFGDNLVQQYVRSEGHCNINGAEELRAFDELVEWVHHGARPQPGLLKLLTPASKEPTKTPLSVPGVKDLPKNQPLQPGVKEPGAAGKQ</sequence>
<organism evidence="3 4">
    <name type="scientific">Granulicella cerasi</name>
    <dbReference type="NCBI Taxonomy" id="741063"/>
    <lineage>
        <taxon>Bacteria</taxon>
        <taxon>Pseudomonadati</taxon>
        <taxon>Acidobacteriota</taxon>
        <taxon>Terriglobia</taxon>
        <taxon>Terriglobales</taxon>
        <taxon>Acidobacteriaceae</taxon>
        <taxon>Granulicella</taxon>
    </lineage>
</organism>
<keyword evidence="3" id="KW-0378">Hydrolase</keyword>
<feature type="chain" id="PRO_5045535888" evidence="2">
    <location>
        <begin position="29"/>
        <end position="438"/>
    </location>
</feature>
<dbReference type="SUPFAM" id="SSF53474">
    <property type="entry name" value="alpha/beta-Hydrolases"/>
    <property type="match status" value="1"/>
</dbReference>
<keyword evidence="2" id="KW-0732">Signal</keyword>
<name>A0ABW1ZCW9_9BACT</name>
<evidence type="ECO:0000256" key="2">
    <source>
        <dbReference type="SAM" id="SignalP"/>
    </source>
</evidence>
<protein>
    <submittedName>
        <fullName evidence="3">Alpha/beta hydrolase</fullName>
    </submittedName>
</protein>
<dbReference type="InterPro" id="IPR029058">
    <property type="entry name" value="AB_hydrolase_fold"/>
</dbReference>
<feature type="signal peptide" evidence="2">
    <location>
        <begin position="1"/>
        <end position="28"/>
    </location>
</feature>
<dbReference type="RefSeq" id="WP_263370360.1">
    <property type="nucleotide sequence ID" value="NZ_JAGSYD010000001.1"/>
</dbReference>
<evidence type="ECO:0000256" key="1">
    <source>
        <dbReference type="SAM" id="MobiDB-lite"/>
    </source>
</evidence>